<organism evidence="1 2">
    <name type="scientific">Nocardiopsis akebiae</name>
    <dbReference type="NCBI Taxonomy" id="2831968"/>
    <lineage>
        <taxon>Bacteria</taxon>
        <taxon>Bacillati</taxon>
        <taxon>Actinomycetota</taxon>
        <taxon>Actinomycetes</taxon>
        <taxon>Streptosporangiales</taxon>
        <taxon>Nocardiopsidaceae</taxon>
        <taxon>Nocardiopsis</taxon>
    </lineage>
</organism>
<keyword evidence="2" id="KW-1185">Reference proteome</keyword>
<sequence length="357" mass="38057">MPSPLSPVVLSASVMTHPRRISAARRVLDSLGIADACLAVDPEPDGPPSSLRASRVAFSSAECFDSTHHLVLQDDVRVCADFTGSVRDAVKRRPEAALSLFVEWGSRTAYLARWAVFTGAGAVPVTNPYMPTPALLLPRELALDMGRYLHGAGGSSDDRAALRFLRERGTPALVAAPNLVEHEDLPSIKGNDGHGLRHSACFAAEGARFDGPVLDLPPLLPFLRWNTGEAVVIDTGDDVPEAHRPTPRVLEEWGASPGELSRDCAEHLGTGSGPLFALWTTAAAFGAVQERHWPGTVAGLRARRDDPLVGRALATFAPGALRVVLDPDRLARLSGRFVPAVLAAMEYGARLTSARPS</sequence>
<protein>
    <submittedName>
        <fullName evidence="1">Uncharacterized protein</fullName>
    </submittedName>
</protein>
<evidence type="ECO:0000313" key="1">
    <source>
        <dbReference type="EMBL" id="QUX31419.1"/>
    </source>
</evidence>
<name>A0ABX8CAF5_9ACTN</name>
<reference evidence="2" key="1">
    <citation type="submission" date="2021-05" db="EMBL/GenBank/DDBJ databases">
        <title>Direct Submission.</title>
        <authorList>
            <person name="Li K."/>
            <person name="Gao J."/>
        </authorList>
    </citation>
    <scope>NUCLEOTIDE SEQUENCE [LARGE SCALE GENOMIC DNA]</scope>
    <source>
        <strain evidence="2">HDS12</strain>
    </source>
</reference>
<evidence type="ECO:0000313" key="2">
    <source>
        <dbReference type="Proteomes" id="UP000678016"/>
    </source>
</evidence>
<dbReference type="RefSeq" id="WP_212644104.1">
    <property type="nucleotide sequence ID" value="NZ_CP074132.1"/>
</dbReference>
<proteinExistence type="predicted"/>
<gene>
    <name evidence="1" type="ORF">KGD83_13545</name>
</gene>
<accession>A0ABX8CAF5</accession>
<dbReference type="Proteomes" id="UP000678016">
    <property type="component" value="Chromosome"/>
</dbReference>
<dbReference type="EMBL" id="CP074132">
    <property type="protein sequence ID" value="QUX31419.1"/>
    <property type="molecule type" value="Genomic_DNA"/>
</dbReference>